<evidence type="ECO:0000259" key="2">
    <source>
        <dbReference type="SMART" id="SM00228"/>
    </source>
</evidence>
<feature type="compositionally biased region" description="Pro residues" evidence="1">
    <location>
        <begin position="859"/>
        <end position="871"/>
    </location>
</feature>
<accession>A0A7S3YUN3</accession>
<feature type="domain" description="PDZ" evidence="2">
    <location>
        <begin position="12"/>
        <end position="75"/>
    </location>
</feature>
<feature type="region of interest" description="Disordered" evidence="1">
    <location>
        <begin position="315"/>
        <end position="345"/>
    </location>
</feature>
<feature type="compositionally biased region" description="Basic and acidic residues" evidence="1">
    <location>
        <begin position="938"/>
        <end position="952"/>
    </location>
</feature>
<feature type="region of interest" description="Disordered" evidence="1">
    <location>
        <begin position="778"/>
        <end position="957"/>
    </location>
</feature>
<dbReference type="InterPro" id="IPR001478">
    <property type="entry name" value="PDZ"/>
</dbReference>
<dbReference type="GO" id="GO:0008289">
    <property type="term" value="F:lipid binding"/>
    <property type="evidence" value="ECO:0007669"/>
    <property type="project" value="InterPro"/>
</dbReference>
<feature type="compositionally biased region" description="Basic residues" evidence="1">
    <location>
        <begin position="835"/>
        <end position="850"/>
    </location>
</feature>
<name>A0A7S3YUN3_9EUKA</name>
<gene>
    <name evidence="3" type="ORF">LGLO00237_LOCUS13930</name>
</gene>
<dbReference type="SMART" id="SM00228">
    <property type="entry name" value="PDZ"/>
    <property type="match status" value="2"/>
</dbReference>
<dbReference type="Gene3D" id="3.15.10.10">
    <property type="entry name" value="Bactericidal permeability-increasing protein, domain 1"/>
    <property type="match status" value="1"/>
</dbReference>
<proteinExistence type="predicted"/>
<feature type="compositionally biased region" description="Basic and acidic residues" evidence="1">
    <location>
        <begin position="495"/>
        <end position="507"/>
    </location>
</feature>
<feature type="region of interest" description="Disordered" evidence="1">
    <location>
        <begin position="489"/>
        <end position="522"/>
    </location>
</feature>
<feature type="compositionally biased region" description="Basic and acidic residues" evidence="1">
    <location>
        <begin position="897"/>
        <end position="916"/>
    </location>
</feature>
<dbReference type="InterPro" id="IPR017943">
    <property type="entry name" value="Bactericidal_perm-incr_a/b_dom"/>
</dbReference>
<evidence type="ECO:0000313" key="3">
    <source>
        <dbReference type="EMBL" id="CAE0662331.1"/>
    </source>
</evidence>
<dbReference type="PANTHER" id="PTHR31138">
    <property type="entry name" value="CHROMOSOME 19, WHOLE GENOME SHOTGUN SEQUENCE"/>
    <property type="match status" value="1"/>
</dbReference>
<dbReference type="AlphaFoldDB" id="A0A7S3YUN3"/>
<organism evidence="3">
    <name type="scientific">Lotharella globosa</name>
    <dbReference type="NCBI Taxonomy" id="91324"/>
    <lineage>
        <taxon>Eukaryota</taxon>
        <taxon>Sar</taxon>
        <taxon>Rhizaria</taxon>
        <taxon>Cercozoa</taxon>
        <taxon>Chlorarachniophyceae</taxon>
        <taxon>Lotharella</taxon>
    </lineage>
</organism>
<dbReference type="SUPFAM" id="SSF55394">
    <property type="entry name" value="Bactericidal permeability-increasing protein, BPI"/>
    <property type="match status" value="1"/>
</dbReference>
<feature type="compositionally biased region" description="Basic and acidic residues" evidence="1">
    <location>
        <begin position="814"/>
        <end position="826"/>
    </location>
</feature>
<dbReference type="PANTHER" id="PTHR31138:SF1">
    <property type="entry name" value="PDZ DOMAIN-CONTAINING PROTEIN"/>
    <property type="match status" value="1"/>
</dbReference>
<sequence length="991" mass="107775">MYHHKTFTVLSKPLGMRVMQGTLTIDAVKGEAKRLGIKVGDELVSIGGSPVNAKTWKSTYMATKCPFEIKVLRIGTIVDARRPFAGAAPQSTNAIPVHTGDPFSSIDRTDTRDEKASVPPAASCSVLPMDVTRGNGGNRYNVVTKIVYKKPYGFALKNGTLVVEKAKGQAQKDNVMVGDELISIKGITVEPSTWRAVFLSAQCPFPCVFLVDDPSFDPAKAGPAARLGEPSSFGIGLTLADFDAVRNLDKGTSPEEEDDDPLLSLLREGWGTIKDAKRLFKEGGVENILNLASNPSKVTHLVSRIHKLSQATQTLLKTADQKHSRAGSGGGSAPRPSESKDTPLDVQWTPGTSITELVQKLSDKIAWMQSKATKAMVTVDNMAAALEDDEKGGANPSAEERLALAEAETELGSQLEDLNQVRHLLNAVKKAGLLASASTLAAGQGAGMHNQEESVKQLLGESMRALQDRVGSLARQIKTVGKQLKENAMIVASRKRGDDNKHRSGTEEDHEDDDYDEDMSPTDKTLSLLKSMGKKGAKLLAENKSLIEGGLELLTLAGVVNAKRALAVQKTLSLTVDAVNSKQQLADLVFDTLVSRLPQINIPDIEGYSTEGKAYWYKVTNLSLKHLQVTRNQLKCRMARRVLRIQLSELKMKMEDVGWHFRQESWPRIHAKGKAEGFADGLWLRLMLSLEKYKMTDGRMRWRFSVTRKQVTLSSLKLKISSSSVSWVANTILWLFSDTIRKYVSSEIERGISDKLGQLIEVLNKLIENPIAQDLLRKHKDDKSSTSNSPVFDVKNRSLACDDNTPPLPMSSRPTHERPSPPERPGHSSKPPKLPPRKRRTPPIPKRKTNRMSPASGSSPPPSSPPPPPPRHSVQDPTHSVVAGTPEIVEKPAGAIDLDHKSKDTGNGGDEQKRLEGPMTGNAEAWQGKCAGQVDNDSAIKMDGGDESKSDSTEVSPRVGAAVVLEGSSVNENEIEGLTVVQAEEAKDSAV</sequence>
<feature type="compositionally biased region" description="Acidic residues" evidence="1">
    <location>
        <begin position="508"/>
        <end position="520"/>
    </location>
</feature>
<reference evidence="3" key="1">
    <citation type="submission" date="2021-01" db="EMBL/GenBank/DDBJ databases">
        <authorList>
            <person name="Corre E."/>
            <person name="Pelletier E."/>
            <person name="Niang G."/>
            <person name="Scheremetjew M."/>
            <person name="Finn R."/>
            <person name="Kale V."/>
            <person name="Holt S."/>
            <person name="Cochrane G."/>
            <person name="Meng A."/>
            <person name="Brown T."/>
            <person name="Cohen L."/>
        </authorList>
    </citation>
    <scope>NUCLEOTIDE SEQUENCE</scope>
    <source>
        <strain evidence="3">CCCM811</strain>
    </source>
</reference>
<feature type="domain" description="PDZ" evidence="2">
    <location>
        <begin position="150"/>
        <end position="215"/>
    </location>
</feature>
<dbReference type="EMBL" id="HBIV01019264">
    <property type="protein sequence ID" value="CAE0662331.1"/>
    <property type="molecule type" value="Transcribed_RNA"/>
</dbReference>
<protein>
    <recommendedName>
        <fullName evidence="2">PDZ domain-containing protein</fullName>
    </recommendedName>
</protein>
<evidence type="ECO:0000256" key="1">
    <source>
        <dbReference type="SAM" id="MobiDB-lite"/>
    </source>
</evidence>